<dbReference type="GO" id="GO:0032259">
    <property type="term" value="P:methylation"/>
    <property type="evidence" value="ECO:0007669"/>
    <property type="project" value="UniProtKB-KW"/>
</dbReference>
<evidence type="ECO:0000256" key="3">
    <source>
        <dbReference type="ARBA" id="ARBA00022603"/>
    </source>
</evidence>
<comment type="caution">
    <text evidence="7">Lacks conserved residue(s) required for the propagation of feature annotation.</text>
</comment>
<dbReference type="Proteomes" id="UP001596022">
    <property type="component" value="Unassembled WGS sequence"/>
</dbReference>
<dbReference type="InterPro" id="IPR023267">
    <property type="entry name" value="RCMT"/>
</dbReference>
<dbReference type="PROSITE" id="PS01153">
    <property type="entry name" value="NOL1_NOP2_SUN"/>
    <property type="match status" value="1"/>
</dbReference>
<dbReference type="CDD" id="cd02440">
    <property type="entry name" value="AdoMet_MTases"/>
    <property type="match status" value="1"/>
</dbReference>
<proteinExistence type="inferred from homology"/>
<gene>
    <name evidence="9" type="ORF">ACFO4N_11435</name>
</gene>
<evidence type="ECO:0000256" key="7">
    <source>
        <dbReference type="PROSITE-ProRule" id="PRU01023"/>
    </source>
</evidence>
<dbReference type="Pfam" id="PF17126">
    <property type="entry name" value="RsmF_methylt_CI"/>
    <property type="match status" value="1"/>
</dbReference>
<feature type="binding site" evidence="7">
    <location>
        <begin position="109"/>
        <end position="115"/>
    </location>
    <ligand>
        <name>S-adenosyl-L-methionine</name>
        <dbReference type="ChEBI" id="CHEBI:59789"/>
    </ligand>
</feature>
<keyword evidence="4 7" id="KW-0808">Transferase</keyword>
<dbReference type="InterPro" id="IPR001678">
    <property type="entry name" value="MeTrfase_RsmB-F_NOP2_dom"/>
</dbReference>
<reference evidence="10" key="1">
    <citation type="journal article" date="2019" name="Int. J. Syst. Evol. Microbiol.">
        <title>The Global Catalogue of Microorganisms (GCM) 10K type strain sequencing project: providing services to taxonomists for standard genome sequencing and annotation.</title>
        <authorList>
            <consortium name="The Broad Institute Genomics Platform"/>
            <consortium name="The Broad Institute Genome Sequencing Center for Infectious Disease"/>
            <person name="Wu L."/>
            <person name="Ma J."/>
        </authorList>
    </citation>
    <scope>NUCLEOTIDE SEQUENCE [LARGE SCALE GENOMIC DNA]</scope>
    <source>
        <strain evidence="10">CGMCC 1.16306</strain>
    </source>
</reference>
<evidence type="ECO:0000313" key="10">
    <source>
        <dbReference type="Proteomes" id="UP001596022"/>
    </source>
</evidence>
<feature type="binding site" evidence="7">
    <location>
        <position position="133"/>
    </location>
    <ligand>
        <name>S-adenosyl-L-methionine</name>
        <dbReference type="ChEBI" id="CHEBI:59789"/>
    </ligand>
</feature>
<dbReference type="EC" id="2.1.1.-" evidence="9"/>
<feature type="binding site" evidence="7">
    <location>
        <position position="178"/>
    </location>
    <ligand>
        <name>S-adenosyl-L-methionine</name>
        <dbReference type="ChEBI" id="CHEBI:59789"/>
    </ligand>
</feature>
<dbReference type="PROSITE" id="PS51686">
    <property type="entry name" value="SAM_MT_RSMB_NOP"/>
    <property type="match status" value="1"/>
</dbReference>
<dbReference type="PANTHER" id="PTHR22807:SF30">
    <property type="entry name" value="28S RRNA (CYTOSINE(4447)-C(5))-METHYLTRANSFERASE-RELATED"/>
    <property type="match status" value="1"/>
</dbReference>
<keyword evidence="3 7" id="KW-0489">Methyltransferase</keyword>
<feature type="active site" description="Nucleophile" evidence="7">
    <location>
        <position position="231"/>
    </location>
</feature>
<keyword evidence="2" id="KW-0963">Cytoplasm</keyword>
<dbReference type="NCBIfam" id="TIGR00446">
    <property type="entry name" value="nop2p"/>
    <property type="match status" value="1"/>
</dbReference>
<dbReference type="CDD" id="cd21147">
    <property type="entry name" value="RsmF_methylt_CTD1"/>
    <property type="match status" value="1"/>
</dbReference>
<dbReference type="InterPro" id="IPR049560">
    <property type="entry name" value="MeTrfase_RsmB-F_NOP2_cat"/>
</dbReference>
<name>A0ABV9GRN6_9BACL</name>
<evidence type="ECO:0000259" key="8">
    <source>
        <dbReference type="PROSITE" id="PS51686"/>
    </source>
</evidence>
<dbReference type="Pfam" id="PF17125">
    <property type="entry name" value="Methyltr_RsmF_N"/>
    <property type="match status" value="1"/>
</dbReference>
<comment type="similarity">
    <text evidence="1 7">Belongs to the class I-like SAM-binding methyltransferase superfamily. RsmB/NOP family.</text>
</comment>
<comment type="caution">
    <text evidence="9">The sequence shown here is derived from an EMBL/GenBank/DDBJ whole genome shotgun (WGS) entry which is preliminary data.</text>
</comment>
<evidence type="ECO:0000256" key="5">
    <source>
        <dbReference type="ARBA" id="ARBA00022691"/>
    </source>
</evidence>
<dbReference type="Pfam" id="PF01189">
    <property type="entry name" value="Methyltr_RsmB-F"/>
    <property type="match status" value="1"/>
</dbReference>
<dbReference type="InterPro" id="IPR031341">
    <property type="entry name" value="Methyltr_RsmF_N"/>
</dbReference>
<evidence type="ECO:0000313" key="9">
    <source>
        <dbReference type="EMBL" id="MFC4619325.1"/>
    </source>
</evidence>
<dbReference type="Gene3D" id="2.30.130.60">
    <property type="match status" value="1"/>
</dbReference>
<dbReference type="GO" id="GO:0008168">
    <property type="term" value="F:methyltransferase activity"/>
    <property type="evidence" value="ECO:0007669"/>
    <property type="project" value="UniProtKB-KW"/>
</dbReference>
<dbReference type="InterPro" id="IPR031340">
    <property type="entry name" value="RsmF_methylt_CI"/>
</dbReference>
<evidence type="ECO:0000256" key="2">
    <source>
        <dbReference type="ARBA" id="ARBA00022490"/>
    </source>
</evidence>
<dbReference type="InterPro" id="IPR027391">
    <property type="entry name" value="Nol1_Nop2_Fmu_2"/>
</dbReference>
<dbReference type="RefSeq" id="WP_376846420.1">
    <property type="nucleotide sequence ID" value="NZ_JBHSFW010000007.1"/>
</dbReference>
<dbReference type="InterPro" id="IPR018314">
    <property type="entry name" value="RsmB/NOL1/NOP2-like_CS"/>
</dbReference>
<protein>
    <submittedName>
        <fullName evidence="9">RsmB/NOP family class I SAM-dependent RNA methyltransferase</fullName>
        <ecNumber evidence="9">2.1.1.-</ecNumber>
    </submittedName>
</protein>
<dbReference type="EMBL" id="JBHSFW010000007">
    <property type="protein sequence ID" value="MFC4619325.1"/>
    <property type="molecule type" value="Genomic_DNA"/>
</dbReference>
<dbReference type="SUPFAM" id="SSF53335">
    <property type="entry name" value="S-adenosyl-L-methionine-dependent methyltransferases"/>
    <property type="match status" value="1"/>
</dbReference>
<dbReference type="Pfam" id="PF13636">
    <property type="entry name" value="Methyltranf_PUA"/>
    <property type="match status" value="1"/>
</dbReference>
<accession>A0ABV9GRN6</accession>
<keyword evidence="6 7" id="KW-0694">RNA-binding</keyword>
<dbReference type="PANTHER" id="PTHR22807">
    <property type="entry name" value="NOP2 YEAST -RELATED NOL1/NOP2/FMU SUN DOMAIN-CONTAINING"/>
    <property type="match status" value="1"/>
</dbReference>
<feature type="domain" description="SAM-dependent MTase RsmB/NOP-type" evidence="8">
    <location>
        <begin position="22"/>
        <end position="302"/>
    </location>
</feature>
<organism evidence="9 10">
    <name type="scientific">Camelliibacillus cellulosilyticus</name>
    <dbReference type="NCBI Taxonomy" id="2174486"/>
    <lineage>
        <taxon>Bacteria</taxon>
        <taxon>Bacillati</taxon>
        <taxon>Bacillota</taxon>
        <taxon>Bacilli</taxon>
        <taxon>Bacillales</taxon>
        <taxon>Sporolactobacillaceae</taxon>
        <taxon>Camelliibacillus</taxon>
    </lineage>
</organism>
<evidence type="ECO:0000256" key="4">
    <source>
        <dbReference type="ARBA" id="ARBA00022679"/>
    </source>
</evidence>
<sequence length="456" mass="51631">MQLPEKFTERMQKMLGSEAEAFFQTYDQPKTVGLRVNTLKISVEDFLKRAPFQLEPVAFCSTGFYVDPKDEPGKHPYHRAGLYYMQEPSAMVVAEVLDPKPGEKVLDLCAAPGGKTTRIAAKMENAGVLIASDIHPKRVKVLSENIERIGARNTIVINETPERLAERFHHYFDRILVDAPCSGEGMFRKDPEAMIYWSPEHVIQCAALQRNILDHAYTMLREGGTLVYATCTFSTEENEKQIAAFLERHPDMTIVPIQKPQGVEDGVPAWTTANLAVARGAARLWPHHIKGEGHFVVRLEKRGSNQTQNGYGQNEWVSKQALKDYREFEKRYLNRRFEQPFLLLRDNLFALPDGTPNLGGLKLVRPGLHLGVLKKGRFEPNHALALAIKAHDAKHAISLDWNSDEWKKYLRGETLQTGGNRGWSLVTFESFPIGWGKEVQDTLKNFYPKGLRIPGI</sequence>
<evidence type="ECO:0000256" key="1">
    <source>
        <dbReference type="ARBA" id="ARBA00007494"/>
    </source>
</evidence>
<evidence type="ECO:0000256" key="6">
    <source>
        <dbReference type="ARBA" id="ARBA00022884"/>
    </source>
</evidence>
<dbReference type="PRINTS" id="PR02008">
    <property type="entry name" value="RCMTFAMILY"/>
</dbReference>
<keyword evidence="5 7" id="KW-0949">S-adenosyl-L-methionine</keyword>
<dbReference type="Gene3D" id="3.30.70.1170">
    <property type="entry name" value="Sun protein, domain 3"/>
    <property type="match status" value="1"/>
</dbReference>
<dbReference type="InterPro" id="IPR011023">
    <property type="entry name" value="Nop2p"/>
</dbReference>
<dbReference type="Gene3D" id="3.40.50.150">
    <property type="entry name" value="Vaccinia Virus protein VP39"/>
    <property type="match status" value="1"/>
</dbReference>
<dbReference type="InterPro" id="IPR029063">
    <property type="entry name" value="SAM-dependent_MTases_sf"/>
</dbReference>
<keyword evidence="10" id="KW-1185">Reference proteome</keyword>